<evidence type="ECO:0008006" key="4">
    <source>
        <dbReference type="Google" id="ProtNLM"/>
    </source>
</evidence>
<dbReference type="RefSeq" id="WP_137615541.1">
    <property type="nucleotide sequence ID" value="NZ_BJDI01000003.1"/>
</dbReference>
<gene>
    <name evidence="2" type="ORF">ACFP1L_09290</name>
</gene>
<keyword evidence="1" id="KW-1133">Transmembrane helix</keyword>
<feature type="transmembrane region" description="Helical" evidence="1">
    <location>
        <begin position="6"/>
        <end position="23"/>
    </location>
</feature>
<protein>
    <recommendedName>
        <fullName evidence="4">Integral membrane protein</fullName>
    </recommendedName>
</protein>
<keyword evidence="1" id="KW-0472">Membrane</keyword>
<name>A0ABW1SLB3_9LACO</name>
<comment type="caution">
    <text evidence="2">The sequence shown here is derived from an EMBL/GenBank/DDBJ whole genome shotgun (WGS) entry which is preliminary data.</text>
</comment>
<keyword evidence="3" id="KW-1185">Reference proteome</keyword>
<dbReference type="EMBL" id="JBHSSE010000018">
    <property type="protein sequence ID" value="MFC6202059.1"/>
    <property type="molecule type" value="Genomic_DNA"/>
</dbReference>
<proteinExistence type="predicted"/>
<organism evidence="2 3">
    <name type="scientific">Lactiplantibacillus nangangensis</name>
    <dbReference type="NCBI Taxonomy" id="2559917"/>
    <lineage>
        <taxon>Bacteria</taxon>
        <taxon>Bacillati</taxon>
        <taxon>Bacillota</taxon>
        <taxon>Bacilli</taxon>
        <taxon>Lactobacillales</taxon>
        <taxon>Lactobacillaceae</taxon>
        <taxon>Lactiplantibacillus</taxon>
    </lineage>
</organism>
<sequence>MVHSFFYSVMLVLFLMGILVQWTYRAYFQLLVMVHSLEILFMGVIGWYTFGSLVLLPLLGLWLTGTLIIFVMNRFAD</sequence>
<evidence type="ECO:0000313" key="3">
    <source>
        <dbReference type="Proteomes" id="UP001596171"/>
    </source>
</evidence>
<reference evidence="3" key="1">
    <citation type="journal article" date="2019" name="Int. J. Syst. Evol. Microbiol.">
        <title>The Global Catalogue of Microorganisms (GCM) 10K type strain sequencing project: providing services to taxonomists for standard genome sequencing and annotation.</title>
        <authorList>
            <consortium name="The Broad Institute Genomics Platform"/>
            <consortium name="The Broad Institute Genome Sequencing Center for Infectious Disease"/>
            <person name="Wu L."/>
            <person name="Ma J."/>
        </authorList>
    </citation>
    <scope>NUCLEOTIDE SEQUENCE [LARGE SCALE GENOMIC DNA]</scope>
    <source>
        <strain evidence="3">CCM 8930</strain>
    </source>
</reference>
<feature type="transmembrane region" description="Helical" evidence="1">
    <location>
        <begin position="54"/>
        <end position="72"/>
    </location>
</feature>
<accession>A0ABW1SLB3</accession>
<keyword evidence="1" id="KW-0812">Transmembrane</keyword>
<evidence type="ECO:0000313" key="2">
    <source>
        <dbReference type="EMBL" id="MFC6202059.1"/>
    </source>
</evidence>
<dbReference type="Proteomes" id="UP001596171">
    <property type="component" value="Unassembled WGS sequence"/>
</dbReference>
<evidence type="ECO:0000256" key="1">
    <source>
        <dbReference type="SAM" id="Phobius"/>
    </source>
</evidence>